<protein>
    <submittedName>
        <fullName evidence="3">Secreted protein</fullName>
    </submittedName>
</protein>
<proteinExistence type="predicted"/>
<dbReference type="WBParaSite" id="HPLM_0002093201-mRNA-1">
    <property type="protein sequence ID" value="HPLM_0002093201-mRNA-1"/>
    <property type="gene ID" value="HPLM_0002093201"/>
</dbReference>
<dbReference type="EMBL" id="UZAF01022723">
    <property type="protein sequence ID" value="VDO86794.1"/>
    <property type="molecule type" value="Genomic_DNA"/>
</dbReference>
<reference evidence="1 2" key="2">
    <citation type="submission" date="2018-11" db="EMBL/GenBank/DDBJ databases">
        <authorList>
            <consortium name="Pathogen Informatics"/>
        </authorList>
    </citation>
    <scope>NUCLEOTIDE SEQUENCE [LARGE SCALE GENOMIC DNA]</scope>
    <source>
        <strain evidence="1 2">MHpl1</strain>
    </source>
</reference>
<accession>A0A0N4X990</accession>
<reference evidence="3" key="1">
    <citation type="submission" date="2017-02" db="UniProtKB">
        <authorList>
            <consortium name="WormBaseParasite"/>
        </authorList>
    </citation>
    <scope>IDENTIFICATION</scope>
</reference>
<keyword evidence="2" id="KW-1185">Reference proteome</keyword>
<evidence type="ECO:0000313" key="3">
    <source>
        <dbReference type="WBParaSite" id="HPLM_0002093201-mRNA-1"/>
    </source>
</evidence>
<dbReference type="OrthoDB" id="5846362at2759"/>
<gene>
    <name evidence="1" type="ORF">HPLM_LOCUS20923</name>
</gene>
<dbReference type="AlphaFoldDB" id="A0A0N4X990"/>
<sequence>MPKEVSHRCIFFHQHCFVDSLNTFFFRTRYTSRTLAKNFGTLSVGCESCRKLPEPHLLHKKNCVSVFRYLCLYEAVTSFERKIRALYISSKPFQERLLQIDLVESRIEQCRLQVMCCRSQLRTLFALPPLLVSLR</sequence>
<dbReference type="Proteomes" id="UP000268014">
    <property type="component" value="Unassembled WGS sequence"/>
</dbReference>
<name>A0A0N4X990_HAEPC</name>
<organism evidence="3">
    <name type="scientific">Haemonchus placei</name>
    <name type="common">Barber's pole worm</name>
    <dbReference type="NCBI Taxonomy" id="6290"/>
    <lineage>
        <taxon>Eukaryota</taxon>
        <taxon>Metazoa</taxon>
        <taxon>Ecdysozoa</taxon>
        <taxon>Nematoda</taxon>
        <taxon>Chromadorea</taxon>
        <taxon>Rhabditida</taxon>
        <taxon>Rhabditina</taxon>
        <taxon>Rhabditomorpha</taxon>
        <taxon>Strongyloidea</taxon>
        <taxon>Trichostrongylidae</taxon>
        <taxon>Haemonchus</taxon>
    </lineage>
</organism>
<evidence type="ECO:0000313" key="1">
    <source>
        <dbReference type="EMBL" id="VDO86794.1"/>
    </source>
</evidence>
<evidence type="ECO:0000313" key="2">
    <source>
        <dbReference type="Proteomes" id="UP000268014"/>
    </source>
</evidence>